<organism evidence="1 2">
    <name type="scientific">Oryzias melastigma</name>
    <name type="common">Marine medaka</name>
    <dbReference type="NCBI Taxonomy" id="30732"/>
    <lineage>
        <taxon>Eukaryota</taxon>
        <taxon>Metazoa</taxon>
        <taxon>Chordata</taxon>
        <taxon>Craniata</taxon>
        <taxon>Vertebrata</taxon>
        <taxon>Euteleostomi</taxon>
        <taxon>Actinopterygii</taxon>
        <taxon>Neopterygii</taxon>
        <taxon>Teleostei</taxon>
        <taxon>Neoteleostei</taxon>
        <taxon>Acanthomorphata</taxon>
        <taxon>Ovalentaria</taxon>
        <taxon>Atherinomorphae</taxon>
        <taxon>Beloniformes</taxon>
        <taxon>Adrianichthyidae</taxon>
        <taxon>Oryziinae</taxon>
        <taxon>Oryzias</taxon>
    </lineage>
</organism>
<accession>A0A834CNB1</accession>
<evidence type="ECO:0000313" key="1">
    <source>
        <dbReference type="EMBL" id="KAF6732244.1"/>
    </source>
</evidence>
<dbReference type="Proteomes" id="UP000646548">
    <property type="component" value="Unassembled WGS sequence"/>
</dbReference>
<evidence type="ECO:0000313" key="2">
    <source>
        <dbReference type="Proteomes" id="UP000646548"/>
    </source>
</evidence>
<comment type="caution">
    <text evidence="1">The sequence shown here is derived from an EMBL/GenBank/DDBJ whole genome shotgun (WGS) entry which is preliminary data.</text>
</comment>
<dbReference type="EMBL" id="WKFB01000196">
    <property type="protein sequence ID" value="KAF6732244.1"/>
    <property type="molecule type" value="Genomic_DNA"/>
</dbReference>
<proteinExistence type="predicted"/>
<dbReference type="AlphaFoldDB" id="A0A834CNB1"/>
<protein>
    <submittedName>
        <fullName evidence="1">Uncharacterized protein</fullName>
    </submittedName>
</protein>
<name>A0A834CNB1_ORYME</name>
<reference evidence="1" key="1">
    <citation type="journal article" name="BMC Genomics">
        <title>Long-read sequencing and de novo genome assembly of marine medaka (Oryzias melastigma).</title>
        <authorList>
            <person name="Liang P."/>
            <person name="Saqib H.S.A."/>
            <person name="Ni X."/>
            <person name="Shen Y."/>
        </authorList>
    </citation>
    <scope>NUCLEOTIDE SEQUENCE</scope>
    <source>
        <strain evidence="1">Bigg-433</strain>
    </source>
</reference>
<gene>
    <name evidence="1" type="ORF">FQA47_004252</name>
</gene>
<sequence>MWQGGGVDDTLKRTSVTDSSFLHHVRRSCQIFFFCETGPGSIRGETSLKGAASQHALQSDVLTPERIESFLERPEPSLHSVLAYPNSHTDTYTEYTRTGGSTGGFRMGGRLLKCNIYM</sequence>